<dbReference type="PIRSF" id="PIRSF036521">
    <property type="entry name" value="UCP036521_pph"/>
    <property type="match status" value="1"/>
</dbReference>
<dbReference type="PANTHER" id="PTHR42702">
    <property type="entry name" value="NUCLEOTIDE PYROPHOSPHOHYDROLASE"/>
    <property type="match status" value="1"/>
</dbReference>
<comment type="caution">
    <text evidence="1">The sequence shown here is derived from an EMBL/GenBank/DDBJ whole genome shotgun (WGS) entry which is preliminary data.</text>
</comment>
<dbReference type="SUPFAM" id="SSF101386">
    <property type="entry name" value="all-alpha NTP pyrophosphatases"/>
    <property type="match status" value="1"/>
</dbReference>
<dbReference type="EMBL" id="SRHY01000031">
    <property type="protein sequence ID" value="TFJ92034.1"/>
    <property type="molecule type" value="Genomic_DNA"/>
</dbReference>
<dbReference type="Gene3D" id="1.10.287.1080">
    <property type="entry name" value="MazG-like"/>
    <property type="match status" value="1"/>
</dbReference>
<dbReference type="PANTHER" id="PTHR42702:SF1">
    <property type="entry name" value="REGULATORY PROTEIN FOR BETA-LACTAMASE"/>
    <property type="match status" value="1"/>
</dbReference>
<keyword evidence="2" id="KW-1185">Reference proteome</keyword>
<accession>A0A4Y9ACB5</accession>
<proteinExistence type="predicted"/>
<dbReference type="AlphaFoldDB" id="A0A4Y9ACB5"/>
<organism evidence="1 2">
    <name type="scientific">Lentibacillus salicampi</name>
    <dbReference type="NCBI Taxonomy" id="175306"/>
    <lineage>
        <taxon>Bacteria</taxon>
        <taxon>Bacillati</taxon>
        <taxon>Bacillota</taxon>
        <taxon>Bacilli</taxon>
        <taxon>Bacillales</taxon>
        <taxon>Bacillaceae</taxon>
        <taxon>Lentibacillus</taxon>
    </lineage>
</organism>
<evidence type="ECO:0000313" key="1">
    <source>
        <dbReference type="EMBL" id="TFJ92034.1"/>
    </source>
</evidence>
<reference evidence="1 2" key="1">
    <citation type="submission" date="2019-03" db="EMBL/GenBank/DDBJ databases">
        <title>Genome sequence of Lentibacillus salicampi ATCC BAA-719.</title>
        <authorList>
            <person name="Maclea K.S."/>
            <person name="Simoes Junior M."/>
        </authorList>
    </citation>
    <scope>NUCLEOTIDE SEQUENCE [LARGE SCALE GENOMIC DNA]</scope>
    <source>
        <strain evidence="1 2">ATCC BAA-719</strain>
    </source>
</reference>
<evidence type="ECO:0000313" key="2">
    <source>
        <dbReference type="Proteomes" id="UP000298484"/>
    </source>
</evidence>
<dbReference type="InterPro" id="IPR011411">
    <property type="entry name" value="MazG-related_YvdC"/>
</dbReference>
<protein>
    <submittedName>
        <fullName evidence="1">Pyrophosphatase</fullName>
    </submittedName>
</protein>
<name>A0A4Y9ACB5_9BACI</name>
<dbReference type="OrthoDB" id="2418132at2"/>
<sequence>MNLDDFQQYVKAFCEEKGFSNVSDEERYLFFMSEVGEMSEELLNLRFAEDDKQLEIKKALSHEIFDVIWNAVEIANRQGINLTQAFKEKMEINSKRSW</sequence>
<gene>
    <name evidence="1" type="ORF">E4U82_14565</name>
</gene>
<dbReference type="Proteomes" id="UP000298484">
    <property type="component" value="Unassembled WGS sequence"/>
</dbReference>
<dbReference type="RefSeq" id="WP_135110886.1">
    <property type="nucleotide sequence ID" value="NZ_SRHY01000031.1"/>
</dbReference>